<dbReference type="AlphaFoldDB" id="A0A1M6RX51"/>
<keyword evidence="3" id="KW-1185">Reference proteome</keyword>
<evidence type="ECO:0000313" key="3">
    <source>
        <dbReference type="Proteomes" id="UP000184498"/>
    </source>
</evidence>
<keyword evidence="1" id="KW-0472">Membrane</keyword>
<dbReference type="EMBL" id="FRAM01000002">
    <property type="protein sequence ID" value="SHK37043.1"/>
    <property type="molecule type" value="Genomic_DNA"/>
</dbReference>
<accession>A0A1M6RX51</accession>
<keyword evidence="1" id="KW-1133">Transmembrane helix</keyword>
<feature type="transmembrane region" description="Helical" evidence="1">
    <location>
        <begin position="63"/>
        <end position="85"/>
    </location>
</feature>
<evidence type="ECO:0000313" key="2">
    <source>
        <dbReference type="EMBL" id="SHK37043.1"/>
    </source>
</evidence>
<name>A0A1M6RX51_9FLAO</name>
<sequence length="225" mass="27070">MDSFLKTWWKPTVLYLIIYGIYLTGLLYADKLTVEILEWLIYFPIIIILISSVYILFKSRWYYSLLQLVIFGITMFYLMTFLMFYPNDFFADNLEIPKNIKFEKPKNKIDTLIVRKQNALEIKNDSQPGIYEYYFWYKPTEKGKLYLKASEITHNIPLSEQRIKDKSSIEIEPKDNLQLFHKVFTIYEGDWGKFYGSKISVYFKPDGRPEQKLIEKNYIVEGWMR</sequence>
<keyword evidence="1" id="KW-0812">Transmembrane</keyword>
<dbReference type="STRING" id="216903.SAMN05444371_2124"/>
<organism evidence="2 3">
    <name type="scientific">Epilithonimonas mollis</name>
    <dbReference type="NCBI Taxonomy" id="216903"/>
    <lineage>
        <taxon>Bacteria</taxon>
        <taxon>Pseudomonadati</taxon>
        <taxon>Bacteroidota</taxon>
        <taxon>Flavobacteriia</taxon>
        <taxon>Flavobacteriales</taxon>
        <taxon>Weeksellaceae</taxon>
        <taxon>Chryseobacterium group</taxon>
        <taxon>Epilithonimonas</taxon>
    </lineage>
</organism>
<reference evidence="3" key="1">
    <citation type="submission" date="2016-11" db="EMBL/GenBank/DDBJ databases">
        <authorList>
            <person name="Varghese N."/>
            <person name="Submissions S."/>
        </authorList>
    </citation>
    <scope>NUCLEOTIDE SEQUENCE [LARGE SCALE GENOMIC DNA]</scope>
    <source>
        <strain evidence="3">DSM 18016</strain>
    </source>
</reference>
<feature type="transmembrane region" description="Helical" evidence="1">
    <location>
        <begin position="36"/>
        <end position="57"/>
    </location>
</feature>
<gene>
    <name evidence="2" type="ORF">SAMN05444371_2124</name>
</gene>
<dbReference type="Proteomes" id="UP000184498">
    <property type="component" value="Unassembled WGS sequence"/>
</dbReference>
<feature type="transmembrane region" description="Helical" evidence="1">
    <location>
        <begin position="12"/>
        <end position="29"/>
    </location>
</feature>
<protein>
    <submittedName>
        <fullName evidence="2">Uncharacterized protein</fullName>
    </submittedName>
</protein>
<proteinExistence type="predicted"/>
<evidence type="ECO:0000256" key="1">
    <source>
        <dbReference type="SAM" id="Phobius"/>
    </source>
</evidence>